<dbReference type="AlphaFoldDB" id="A0A7D9J1P7"/>
<dbReference type="EMBL" id="CACRXK020010304">
    <property type="protein sequence ID" value="CAB4019117.1"/>
    <property type="molecule type" value="Genomic_DNA"/>
</dbReference>
<feature type="non-terminal residue" evidence="1">
    <location>
        <position position="190"/>
    </location>
</feature>
<protein>
    <submittedName>
        <fullName evidence="1">Ataxin-10 isoform X2</fullName>
    </submittedName>
</protein>
<dbReference type="GO" id="GO:0031175">
    <property type="term" value="P:neuron projection development"/>
    <property type="evidence" value="ECO:0007669"/>
    <property type="project" value="TreeGrafter"/>
</dbReference>
<dbReference type="GO" id="GO:0005829">
    <property type="term" value="C:cytosol"/>
    <property type="evidence" value="ECO:0007669"/>
    <property type="project" value="TreeGrafter"/>
</dbReference>
<keyword evidence="2" id="KW-1185">Reference proteome</keyword>
<name>A0A7D9J1P7_PARCT</name>
<reference evidence="1" key="1">
    <citation type="submission" date="2020-04" db="EMBL/GenBank/DDBJ databases">
        <authorList>
            <person name="Alioto T."/>
            <person name="Alioto T."/>
            <person name="Gomez Garrido J."/>
        </authorList>
    </citation>
    <scope>NUCLEOTIDE SEQUENCE</scope>
    <source>
        <strain evidence="1">A484AB</strain>
    </source>
</reference>
<dbReference type="OrthoDB" id="379794at2759"/>
<dbReference type="InterPro" id="IPR016024">
    <property type="entry name" value="ARM-type_fold"/>
</dbReference>
<dbReference type="Gene3D" id="1.25.10.10">
    <property type="entry name" value="Leucine-rich Repeat Variant"/>
    <property type="match status" value="1"/>
</dbReference>
<proteinExistence type="predicted"/>
<dbReference type="Proteomes" id="UP001152795">
    <property type="component" value="Unassembled WGS sequence"/>
</dbReference>
<organism evidence="1 2">
    <name type="scientific">Paramuricea clavata</name>
    <name type="common">Red gorgonian</name>
    <name type="synonym">Violescent sea-whip</name>
    <dbReference type="NCBI Taxonomy" id="317549"/>
    <lineage>
        <taxon>Eukaryota</taxon>
        <taxon>Metazoa</taxon>
        <taxon>Cnidaria</taxon>
        <taxon>Anthozoa</taxon>
        <taxon>Octocorallia</taxon>
        <taxon>Malacalcyonacea</taxon>
        <taxon>Plexauridae</taxon>
        <taxon>Paramuricea</taxon>
    </lineage>
</organism>
<dbReference type="InterPro" id="IPR051374">
    <property type="entry name" value="Ataxin-10/CTR86_families"/>
</dbReference>
<gene>
    <name evidence="1" type="ORF">PACLA_8A081680</name>
</gene>
<dbReference type="SUPFAM" id="SSF48371">
    <property type="entry name" value="ARM repeat"/>
    <property type="match status" value="1"/>
</dbReference>
<dbReference type="PANTHER" id="PTHR13255">
    <property type="entry name" value="ATAXIN-10"/>
    <property type="match status" value="1"/>
</dbReference>
<dbReference type="InterPro" id="IPR011989">
    <property type="entry name" value="ARM-like"/>
</dbReference>
<evidence type="ECO:0000313" key="2">
    <source>
        <dbReference type="Proteomes" id="UP001152795"/>
    </source>
</evidence>
<dbReference type="PANTHER" id="PTHR13255:SF0">
    <property type="entry name" value="ATAXIN-10"/>
    <property type="match status" value="1"/>
</dbReference>
<evidence type="ECO:0000313" key="1">
    <source>
        <dbReference type="EMBL" id="CAB4019117.1"/>
    </source>
</evidence>
<accession>A0A7D9J1P7</accession>
<comment type="caution">
    <text evidence="1">The sequence shown here is derived from an EMBL/GenBank/DDBJ whole genome shotgun (WGS) entry which is preliminary data.</text>
</comment>
<sequence length="190" mass="22379">MAENLDLEKWKYWCNILSVNSDICVSCVKWDDVESALIGLKLFTKDEEYRSRITENIVEQCRNFIENSRVLDFDKCCNIQVDAFHLLRNCCVGSKKNQDYVMSRGLLSTVIEILEQVLKLYQDSDVDCVKQVLSSGIQLLGNLVVEHSKNQETVWTRCYPYFFMKIMRCRYNEVKNYICMVIYNCMRQKA</sequence>